<dbReference type="Gene3D" id="1.10.10.2830">
    <property type="match status" value="1"/>
</dbReference>
<dbReference type="NCBIfam" id="TIGR03454">
    <property type="entry name" value="partition_RepB"/>
    <property type="match status" value="1"/>
</dbReference>
<dbReference type="SUPFAM" id="SSF109709">
    <property type="entry name" value="KorB DNA-binding domain-like"/>
    <property type="match status" value="1"/>
</dbReference>
<dbReference type="InterPro" id="IPR036086">
    <property type="entry name" value="ParB/Sulfiredoxin_sf"/>
</dbReference>
<keyword evidence="4" id="KW-0614">Plasmid</keyword>
<protein>
    <submittedName>
        <fullName evidence="4">Replication protein B (RepB)</fullName>
    </submittedName>
</protein>
<dbReference type="InterPro" id="IPR004437">
    <property type="entry name" value="ParB/RepB/Spo0J"/>
</dbReference>
<dbReference type="NCBIfam" id="TIGR00180">
    <property type="entry name" value="parB_part"/>
    <property type="match status" value="1"/>
</dbReference>
<dbReference type="SUPFAM" id="SSF110849">
    <property type="entry name" value="ParB/Sulfiredoxin"/>
    <property type="match status" value="1"/>
</dbReference>
<proteinExistence type="inferred from homology"/>
<dbReference type="RefSeq" id="WP_181377293.1">
    <property type="nucleotide sequence ID" value="NZ_KM659092.1"/>
</dbReference>
<dbReference type="PANTHER" id="PTHR33375">
    <property type="entry name" value="CHROMOSOME-PARTITIONING PROTEIN PARB-RELATED"/>
    <property type="match status" value="1"/>
</dbReference>
<dbReference type="CDD" id="cd16405">
    <property type="entry name" value="RepB_like_N"/>
    <property type="match status" value="1"/>
</dbReference>
<dbReference type="InterPro" id="IPR050336">
    <property type="entry name" value="Chromosome_partition/occlusion"/>
</dbReference>
<reference evidence="4" key="1">
    <citation type="submission" date="2014-09" db="EMBL/GenBank/DDBJ databases">
        <title>The mobilome of the heavy metals and metalloids hypertolerant bacteria from the Lubin copper mine (Poland).</title>
        <authorList>
            <person name="Dziewit L."/>
            <person name="Bartosik D."/>
        </authorList>
    </citation>
    <scope>NUCLEOTIDE SEQUENCE</scope>
    <source>
        <plasmid evidence="4">pLM19O2</plasmid>
    </source>
</reference>
<accession>A0A0D5A080</accession>
<dbReference type="GO" id="GO:0003677">
    <property type="term" value="F:DNA binding"/>
    <property type="evidence" value="ECO:0007669"/>
    <property type="project" value="InterPro"/>
</dbReference>
<comment type="similarity">
    <text evidence="1">Belongs to the ParB family.</text>
</comment>
<name>A0A0D5A080_9HYPH</name>
<dbReference type="InterPro" id="IPR037972">
    <property type="entry name" value="RepB_N"/>
</dbReference>
<sequence>MKGKDILKGMIDAGKPTEQGVISTPIQRPAGAIKALNLGLNRLSEEAAEARQLREALSKAENVLDVDTSVIDASIVADRLSAANDRAFLELKSAIAVSGQQVPVLLRVHPDNSDRYQAAYGHRRIRAASELGIPVKAIVRQLSDEQMVVAQGQENGSRVDLSFIERAMFASRLEYKGFSRDTICAALGVDKPELSRLLTVAGAIDDSIIIAIGPAPKVGRPRWLQFAQSLTNRKALTKVRVVLEAPAFKEAESDTRFRLAYEAASTLPSLEVNEPKQFKLGNTAIVMVEKKGKRSQLTIFDSDFSTFIEDKMDQLISEYDTMQKGKIVR</sequence>
<keyword evidence="2" id="KW-0175">Coiled coil</keyword>
<evidence type="ECO:0000256" key="1">
    <source>
        <dbReference type="ARBA" id="ARBA00006295"/>
    </source>
</evidence>
<dbReference type="AlphaFoldDB" id="A0A0D5A080"/>
<dbReference type="SMART" id="SM00470">
    <property type="entry name" value="ParB"/>
    <property type="match status" value="1"/>
</dbReference>
<dbReference type="PANTHER" id="PTHR33375:SF1">
    <property type="entry name" value="CHROMOSOME-PARTITIONING PROTEIN PARB-RELATED"/>
    <property type="match status" value="1"/>
</dbReference>
<evidence type="ECO:0000256" key="2">
    <source>
        <dbReference type="SAM" id="Coils"/>
    </source>
</evidence>
<evidence type="ECO:0000313" key="4">
    <source>
        <dbReference type="EMBL" id="AJW29947.1"/>
    </source>
</evidence>
<dbReference type="GO" id="GO:0005694">
    <property type="term" value="C:chromosome"/>
    <property type="evidence" value="ECO:0007669"/>
    <property type="project" value="TreeGrafter"/>
</dbReference>
<feature type="coiled-coil region" evidence="2">
    <location>
        <begin position="33"/>
        <end position="63"/>
    </location>
</feature>
<evidence type="ECO:0000259" key="3">
    <source>
        <dbReference type="SMART" id="SM00470"/>
    </source>
</evidence>
<geneLocation type="plasmid" evidence="4">
    <name>pLM19O2</name>
</geneLocation>
<dbReference type="InterPro" id="IPR003115">
    <property type="entry name" value="ParB_N"/>
</dbReference>
<dbReference type="InterPro" id="IPR011111">
    <property type="entry name" value="Plasmid_RepB"/>
</dbReference>
<dbReference type="GO" id="GO:0007059">
    <property type="term" value="P:chromosome segregation"/>
    <property type="evidence" value="ECO:0007669"/>
    <property type="project" value="TreeGrafter"/>
</dbReference>
<dbReference type="InterPro" id="IPR017819">
    <property type="entry name" value="Plasmid_partition_RepB"/>
</dbReference>
<dbReference type="Pfam" id="PF02195">
    <property type="entry name" value="ParB_N"/>
    <property type="match status" value="1"/>
</dbReference>
<gene>
    <name evidence="4" type="ORF">pLM19O2_p2</name>
</gene>
<dbReference type="EMBL" id="KM659092">
    <property type="protein sequence ID" value="AJW29947.1"/>
    <property type="molecule type" value="Genomic_DNA"/>
</dbReference>
<dbReference type="Pfam" id="PF07506">
    <property type="entry name" value="RepB"/>
    <property type="match status" value="1"/>
</dbReference>
<feature type="domain" description="ParB-like N-terminal" evidence="3">
    <location>
        <begin position="64"/>
        <end position="156"/>
    </location>
</feature>
<dbReference type="Gene3D" id="3.90.1530.30">
    <property type="match status" value="1"/>
</dbReference>
<organism evidence="4">
    <name type="scientific">Ochrobactrum sp. LM19</name>
    <dbReference type="NCBI Taxonomy" id="1449781"/>
    <lineage>
        <taxon>Bacteria</taxon>
        <taxon>Pseudomonadati</taxon>
        <taxon>Pseudomonadota</taxon>
        <taxon>Alphaproteobacteria</taxon>
        <taxon>Hyphomicrobiales</taxon>
        <taxon>Brucellaceae</taxon>
        <taxon>Brucella/Ochrobactrum group</taxon>
        <taxon>Ochrobactrum</taxon>
    </lineage>
</organism>